<organism evidence="2 3">
    <name type="scientific">Mesorhizobium plurifarium</name>
    <dbReference type="NCBI Taxonomy" id="69974"/>
    <lineage>
        <taxon>Bacteria</taxon>
        <taxon>Pseudomonadati</taxon>
        <taxon>Pseudomonadota</taxon>
        <taxon>Alphaproteobacteria</taxon>
        <taxon>Hyphomicrobiales</taxon>
        <taxon>Phyllobacteriaceae</taxon>
        <taxon>Mesorhizobium</taxon>
    </lineage>
</organism>
<reference evidence="2 3" key="1">
    <citation type="submission" date="2014-08" db="EMBL/GenBank/DDBJ databases">
        <authorList>
            <person name="Moulin Lionel"/>
        </authorList>
    </citation>
    <scope>NUCLEOTIDE SEQUENCE [LARGE SCALE GENOMIC DNA]</scope>
</reference>
<dbReference type="AlphaFoldDB" id="A0A090GKB2"/>
<dbReference type="Proteomes" id="UP000046373">
    <property type="component" value="Unassembled WGS sequence"/>
</dbReference>
<gene>
    <name evidence="2" type="ORF">MPLDJ20_20068</name>
</gene>
<feature type="region of interest" description="Disordered" evidence="1">
    <location>
        <begin position="28"/>
        <end position="51"/>
    </location>
</feature>
<dbReference type="EMBL" id="CCNB01000012">
    <property type="protein sequence ID" value="CDX35122.1"/>
    <property type="molecule type" value="Genomic_DNA"/>
</dbReference>
<name>A0A090GKB2_MESPL</name>
<feature type="compositionally biased region" description="Low complexity" evidence="1">
    <location>
        <begin position="37"/>
        <end position="51"/>
    </location>
</feature>
<sequence>MENDTLIPATEGMATMLRGNVLCARESMPRPQKMRQAASSAGAAGAPIVVP</sequence>
<evidence type="ECO:0000256" key="1">
    <source>
        <dbReference type="SAM" id="MobiDB-lite"/>
    </source>
</evidence>
<accession>A0A090GKB2</accession>
<evidence type="ECO:0000313" key="2">
    <source>
        <dbReference type="EMBL" id="CDX35122.1"/>
    </source>
</evidence>
<proteinExistence type="predicted"/>
<protein>
    <submittedName>
        <fullName evidence="2">Uncharacterized protein</fullName>
    </submittedName>
</protein>
<evidence type="ECO:0000313" key="3">
    <source>
        <dbReference type="Proteomes" id="UP000046373"/>
    </source>
</evidence>